<dbReference type="GO" id="GO:0019843">
    <property type="term" value="F:rRNA binding"/>
    <property type="evidence" value="ECO:0007669"/>
    <property type="project" value="UniProtKB-KW"/>
</dbReference>
<dbReference type="PRINTS" id="PR00062">
    <property type="entry name" value="RIBOSOMALL20"/>
</dbReference>
<dbReference type="OrthoDB" id="10251781at2759"/>
<dbReference type="GO" id="GO:0003735">
    <property type="term" value="F:structural constituent of ribosome"/>
    <property type="evidence" value="ECO:0007669"/>
    <property type="project" value="InterPro"/>
</dbReference>
<dbReference type="STRING" id="554055.A0A2P6VGC1"/>
<evidence type="ECO:0000256" key="5">
    <source>
        <dbReference type="RuleBase" id="RU004311"/>
    </source>
</evidence>
<dbReference type="InterPro" id="IPR005813">
    <property type="entry name" value="Ribosomal_bL20"/>
</dbReference>
<dbReference type="EMBL" id="LHPF02000008">
    <property type="protein sequence ID" value="PSC73139.1"/>
    <property type="molecule type" value="Genomic_DNA"/>
</dbReference>
<evidence type="ECO:0000256" key="2">
    <source>
        <dbReference type="ARBA" id="ARBA00022980"/>
    </source>
</evidence>
<keyword evidence="7" id="KW-1185">Reference proteome</keyword>
<dbReference type="HAMAP" id="MF_00382">
    <property type="entry name" value="Ribosomal_bL20"/>
    <property type="match status" value="1"/>
</dbReference>
<reference evidence="6 7" key="1">
    <citation type="journal article" date="2018" name="Plant J.">
        <title>Genome sequences of Chlorella sorokiniana UTEX 1602 and Micractinium conductrix SAG 241.80: implications to maltose excretion by a green alga.</title>
        <authorList>
            <person name="Arriola M.B."/>
            <person name="Velmurugan N."/>
            <person name="Zhang Y."/>
            <person name="Plunkett M.H."/>
            <person name="Hondzo H."/>
            <person name="Barney B.M."/>
        </authorList>
    </citation>
    <scope>NUCLEOTIDE SEQUENCE [LARGE SCALE GENOMIC DNA]</scope>
    <source>
        <strain evidence="6 7">SAG 241.80</strain>
    </source>
</reference>
<comment type="function">
    <text evidence="5">Binds directly to 23S ribosomal RNA and is necessary for the in vitro assembly process of the 50S ribosomal subunit. It is not involved in the protein synthesizing functions of that subunit.</text>
</comment>
<dbReference type="GO" id="GO:0006412">
    <property type="term" value="P:translation"/>
    <property type="evidence" value="ECO:0007669"/>
    <property type="project" value="InterPro"/>
</dbReference>
<dbReference type="CDD" id="cd07026">
    <property type="entry name" value="Ribosomal_L20"/>
    <property type="match status" value="1"/>
</dbReference>
<keyword evidence="5" id="KW-0694">RNA-binding</keyword>
<dbReference type="GO" id="GO:1990904">
    <property type="term" value="C:ribonucleoprotein complex"/>
    <property type="evidence" value="ECO:0007669"/>
    <property type="project" value="UniProtKB-KW"/>
</dbReference>
<dbReference type="NCBIfam" id="TIGR01032">
    <property type="entry name" value="rplT_bact"/>
    <property type="match status" value="1"/>
</dbReference>
<protein>
    <recommendedName>
        <fullName evidence="5">50S ribosomal protein L20</fullName>
    </recommendedName>
</protein>
<dbReference type="FunFam" id="1.10.1900.20:FF:000001">
    <property type="entry name" value="50S ribosomal protein L20"/>
    <property type="match status" value="1"/>
</dbReference>
<dbReference type="Pfam" id="PF00453">
    <property type="entry name" value="Ribosomal_L20"/>
    <property type="match status" value="1"/>
</dbReference>
<dbReference type="Gene3D" id="1.10.1900.20">
    <property type="entry name" value="Ribosomal protein L20"/>
    <property type="match status" value="1"/>
</dbReference>
<accession>A0A2P6VGC1</accession>
<evidence type="ECO:0000256" key="4">
    <source>
        <dbReference type="RuleBase" id="RU000561"/>
    </source>
</evidence>
<dbReference type="Proteomes" id="UP000239649">
    <property type="component" value="Unassembled WGS sequence"/>
</dbReference>
<keyword evidence="2 4" id="KW-0689">Ribosomal protein</keyword>
<evidence type="ECO:0000256" key="3">
    <source>
        <dbReference type="ARBA" id="ARBA00023274"/>
    </source>
</evidence>
<name>A0A2P6VGC1_9CHLO</name>
<evidence type="ECO:0000313" key="7">
    <source>
        <dbReference type="Proteomes" id="UP000239649"/>
    </source>
</evidence>
<keyword evidence="3 4" id="KW-0687">Ribonucleoprotein</keyword>
<sequence length="127" mass="14101">MMNKAKILKLAKGFRGRAKNCVRIARERVEKGLQYAFRDRKVKKREMRALWITRITAGSRHYGVKYSQLIHGLKQENIEVNRKILAELAANEPYSFKALVDQVRFMRGGAASGGGGAQAAAAAAAPK</sequence>
<dbReference type="AlphaFoldDB" id="A0A2P6VGC1"/>
<dbReference type="Gene3D" id="6.10.160.10">
    <property type="match status" value="1"/>
</dbReference>
<dbReference type="InterPro" id="IPR035566">
    <property type="entry name" value="Ribosomal_protein_bL20_C"/>
</dbReference>
<evidence type="ECO:0000313" key="6">
    <source>
        <dbReference type="EMBL" id="PSC73139.1"/>
    </source>
</evidence>
<evidence type="ECO:0000256" key="1">
    <source>
        <dbReference type="ARBA" id="ARBA00007698"/>
    </source>
</evidence>
<proteinExistence type="inferred from homology"/>
<dbReference type="GO" id="GO:0005840">
    <property type="term" value="C:ribosome"/>
    <property type="evidence" value="ECO:0007669"/>
    <property type="project" value="UniProtKB-KW"/>
</dbReference>
<keyword evidence="5" id="KW-0699">rRNA-binding</keyword>
<gene>
    <name evidence="6" type="ORF">C2E20_3568</name>
</gene>
<dbReference type="SUPFAM" id="SSF74731">
    <property type="entry name" value="Ribosomal protein L20"/>
    <property type="match status" value="1"/>
</dbReference>
<comment type="caution">
    <text evidence="6">The sequence shown here is derived from an EMBL/GenBank/DDBJ whole genome shotgun (WGS) entry which is preliminary data.</text>
</comment>
<organism evidence="6 7">
    <name type="scientific">Micractinium conductrix</name>
    <dbReference type="NCBI Taxonomy" id="554055"/>
    <lineage>
        <taxon>Eukaryota</taxon>
        <taxon>Viridiplantae</taxon>
        <taxon>Chlorophyta</taxon>
        <taxon>core chlorophytes</taxon>
        <taxon>Trebouxiophyceae</taxon>
        <taxon>Chlorellales</taxon>
        <taxon>Chlorellaceae</taxon>
        <taxon>Chlorella clade</taxon>
        <taxon>Micractinium</taxon>
    </lineage>
</organism>
<comment type="similarity">
    <text evidence="1 4">Belongs to the bacterial ribosomal protein bL20 family.</text>
</comment>
<dbReference type="PANTHER" id="PTHR10986">
    <property type="entry name" value="39S RIBOSOMAL PROTEIN L20"/>
    <property type="match status" value="1"/>
</dbReference>